<feature type="domain" description="PTS EIIB type-2" evidence="7">
    <location>
        <begin position="399"/>
        <end position="486"/>
    </location>
</feature>
<dbReference type="OrthoDB" id="369398at2"/>
<dbReference type="Pfam" id="PF00359">
    <property type="entry name" value="PTS_EIIA_2"/>
    <property type="match status" value="1"/>
</dbReference>
<evidence type="ECO:0000256" key="5">
    <source>
        <dbReference type="ARBA" id="ARBA00023163"/>
    </source>
</evidence>
<dbReference type="PROSITE" id="PS51094">
    <property type="entry name" value="PTS_EIIA_TYPE_2"/>
    <property type="match status" value="1"/>
</dbReference>
<dbReference type="Gene3D" id="3.40.50.2300">
    <property type="match status" value="1"/>
</dbReference>
<dbReference type="STRING" id="120956.SAMN05421791_103202"/>
<proteinExistence type="predicted"/>
<keyword evidence="3" id="KW-0805">Transcription regulation</keyword>
<dbReference type="PANTHER" id="PTHR30185">
    <property type="entry name" value="CRYPTIC BETA-GLUCOSIDE BGL OPERON ANTITERMINATOR"/>
    <property type="match status" value="1"/>
</dbReference>
<dbReference type="SUPFAM" id="SSF52794">
    <property type="entry name" value="PTS system IIB component-like"/>
    <property type="match status" value="1"/>
</dbReference>
<keyword evidence="1" id="KW-0808">Transferase</keyword>
<evidence type="ECO:0000256" key="3">
    <source>
        <dbReference type="ARBA" id="ARBA00023015"/>
    </source>
</evidence>
<reference evidence="9 10" key="1">
    <citation type="submission" date="2016-10" db="EMBL/GenBank/DDBJ databases">
        <authorList>
            <person name="de Groot N.N."/>
        </authorList>
    </citation>
    <scope>NUCLEOTIDE SEQUENCE [LARGE SCALE GENOMIC DNA]</scope>
    <source>
        <strain evidence="9 10">ATCC BAA-466</strain>
    </source>
</reference>
<gene>
    <name evidence="9" type="ORF">SAMN05421791_103202</name>
</gene>
<dbReference type="InterPro" id="IPR050661">
    <property type="entry name" value="BglG_antiterminators"/>
</dbReference>
<dbReference type="GO" id="GO:0006355">
    <property type="term" value="P:regulation of DNA-templated transcription"/>
    <property type="evidence" value="ECO:0007669"/>
    <property type="project" value="InterPro"/>
</dbReference>
<evidence type="ECO:0000313" key="10">
    <source>
        <dbReference type="Proteomes" id="UP000199708"/>
    </source>
</evidence>
<name>A0A1G7RW62_9LACT</name>
<evidence type="ECO:0000313" key="9">
    <source>
        <dbReference type="EMBL" id="SDG14976.1"/>
    </source>
</evidence>
<evidence type="ECO:0000259" key="8">
    <source>
        <dbReference type="PROSITE" id="PS51372"/>
    </source>
</evidence>
<dbReference type="InterPro" id="IPR036388">
    <property type="entry name" value="WH-like_DNA-bd_sf"/>
</dbReference>
<dbReference type="Proteomes" id="UP000199708">
    <property type="component" value="Unassembled WGS sequence"/>
</dbReference>
<evidence type="ECO:0000259" key="7">
    <source>
        <dbReference type="PROSITE" id="PS51099"/>
    </source>
</evidence>
<dbReference type="InterPro" id="IPR013011">
    <property type="entry name" value="PTS_EIIB_2"/>
</dbReference>
<dbReference type="AlphaFoldDB" id="A0A1G7RW62"/>
<evidence type="ECO:0000256" key="4">
    <source>
        <dbReference type="ARBA" id="ARBA00023159"/>
    </source>
</evidence>
<dbReference type="RefSeq" id="WP_090289610.1">
    <property type="nucleotide sequence ID" value="NZ_FNCK01000003.1"/>
</dbReference>
<dbReference type="InterPro" id="IPR007737">
    <property type="entry name" value="Mga_HTH"/>
</dbReference>
<protein>
    <submittedName>
        <fullName evidence="9">Transcriptional antiterminator</fullName>
    </submittedName>
</protein>
<keyword evidence="2" id="KW-0677">Repeat</keyword>
<organism evidence="9 10">
    <name type="scientific">Facklamia miroungae</name>
    <dbReference type="NCBI Taxonomy" id="120956"/>
    <lineage>
        <taxon>Bacteria</taxon>
        <taxon>Bacillati</taxon>
        <taxon>Bacillota</taxon>
        <taxon>Bacilli</taxon>
        <taxon>Lactobacillales</taxon>
        <taxon>Aerococcaceae</taxon>
        <taxon>Facklamia</taxon>
    </lineage>
</organism>
<keyword evidence="10" id="KW-1185">Reference proteome</keyword>
<evidence type="ECO:0000256" key="1">
    <source>
        <dbReference type="ARBA" id="ARBA00022679"/>
    </source>
</evidence>
<dbReference type="InterPro" id="IPR036634">
    <property type="entry name" value="PRD_sf"/>
</dbReference>
<evidence type="ECO:0000259" key="6">
    <source>
        <dbReference type="PROSITE" id="PS51094"/>
    </source>
</evidence>
<dbReference type="InterPro" id="IPR036095">
    <property type="entry name" value="PTS_EIIB-like_sf"/>
</dbReference>
<dbReference type="SUPFAM" id="SSF55804">
    <property type="entry name" value="Phoshotransferase/anion transport protein"/>
    <property type="match status" value="1"/>
</dbReference>
<dbReference type="GO" id="GO:0009401">
    <property type="term" value="P:phosphoenolpyruvate-dependent sugar phosphotransferase system"/>
    <property type="evidence" value="ECO:0007669"/>
    <property type="project" value="InterPro"/>
</dbReference>
<dbReference type="PROSITE" id="PS51372">
    <property type="entry name" value="PRD_2"/>
    <property type="match status" value="1"/>
</dbReference>
<dbReference type="EMBL" id="FNCK01000003">
    <property type="protein sequence ID" value="SDG14976.1"/>
    <property type="molecule type" value="Genomic_DNA"/>
</dbReference>
<dbReference type="InterPro" id="IPR011608">
    <property type="entry name" value="PRD"/>
</dbReference>
<evidence type="ECO:0000256" key="2">
    <source>
        <dbReference type="ARBA" id="ARBA00022737"/>
    </source>
</evidence>
<dbReference type="Pfam" id="PF05043">
    <property type="entry name" value="Mga"/>
    <property type="match status" value="1"/>
</dbReference>
<dbReference type="PANTHER" id="PTHR30185:SF9">
    <property type="entry name" value="MANNITOL-SPECIFIC PHOSPHOTRANSFERASE ENZYME IIA COMPONENT"/>
    <property type="match status" value="1"/>
</dbReference>
<dbReference type="Gene3D" id="1.10.1790.10">
    <property type="entry name" value="PRD domain"/>
    <property type="match status" value="1"/>
</dbReference>
<dbReference type="GO" id="GO:0008982">
    <property type="term" value="F:protein-N(PI)-phosphohistidine-sugar phosphotransferase activity"/>
    <property type="evidence" value="ECO:0007669"/>
    <property type="project" value="InterPro"/>
</dbReference>
<sequence length="678" mass="79258">MKERAIQIISLLIRNKDYKISNIEKELSLTRRQINYSLNKINETFRSHGLPIIERTPTGNFIIPNEIIQLFATEQNLDMDSNTYFTDLERVDFILLYLIISGEMVSLNHLIDMLKVSKNTVLSDLNNVEDNLNLFDLNLSYSRKEGYIIDGEEKNVRVLLNDIIRRNILYKRVVPFEQSIINKFEDEVIHMVRMVEKNLKVRYSDESFKFLIEVMKYNFARINSEKSKELNFKEPLLMESHEFKIINRVDNLKLNQENKLWFTLLLISSNIYTNAILNSGEYNITDTLSFKLEHLITEMVDDFQNRTLILISNRDSFERRLLNHLRPAVFRIQFDIKVNDYSLEVLKQEDDLLIRLIQEIIHPLEEFIGKKIPDDELRLLSLYFGMQLNRNEELPEPKKRAVVVCSNGLIVSKLMQQLLRRLFPEMIILNSLSVREFNEFQNDYDLVFTSIPLKTKLKQYIINPLMTSDEQLELRKQVLSDYGMSELNEIVENAIVAAKEHGSIYDVKGLRKKFEKILITNNAAHDYHEDFLPGLNDYLNIERIQIAEGALSWREAIQLSFKPFLEKNMLEQSYVEETISQFETGKVFHYFGTKMAIPHCDRVQDLKSEGIGLLISKTPIQFPNNMKINLIAPMAIIDTTRHLKAVNKLAEIAQNDTLTSSIILSNDIKKIYRLLGGK</sequence>
<accession>A0A1G7RW62</accession>
<feature type="domain" description="PRD" evidence="8">
    <location>
        <begin position="287"/>
        <end position="394"/>
    </location>
</feature>
<dbReference type="Pfam" id="PF00874">
    <property type="entry name" value="PRD"/>
    <property type="match status" value="1"/>
</dbReference>
<dbReference type="InterPro" id="IPR016152">
    <property type="entry name" value="PTrfase/Anion_transptr"/>
</dbReference>
<feature type="domain" description="PTS EIIA type-2" evidence="6">
    <location>
        <begin position="537"/>
        <end position="678"/>
    </location>
</feature>
<dbReference type="Gene3D" id="3.40.930.10">
    <property type="entry name" value="Mannitol-specific EII, Chain A"/>
    <property type="match status" value="1"/>
</dbReference>
<dbReference type="CDD" id="cd05568">
    <property type="entry name" value="PTS_IIB_bgl_like"/>
    <property type="match status" value="1"/>
</dbReference>
<dbReference type="SUPFAM" id="SSF63520">
    <property type="entry name" value="PTS-regulatory domain, PRD"/>
    <property type="match status" value="1"/>
</dbReference>
<dbReference type="Gene3D" id="1.10.10.10">
    <property type="entry name" value="Winged helix-like DNA-binding domain superfamily/Winged helix DNA-binding domain"/>
    <property type="match status" value="1"/>
</dbReference>
<keyword evidence="4" id="KW-0010">Activator</keyword>
<dbReference type="PROSITE" id="PS51099">
    <property type="entry name" value="PTS_EIIB_TYPE_2"/>
    <property type="match status" value="1"/>
</dbReference>
<keyword evidence="5" id="KW-0804">Transcription</keyword>
<dbReference type="InterPro" id="IPR002178">
    <property type="entry name" value="PTS_EIIA_type-2_dom"/>
</dbReference>